<keyword evidence="2" id="KW-0830">Ubiquinone</keyword>
<dbReference type="PANTHER" id="PTHR33269:SF17">
    <property type="entry name" value="NADH-UBIQUINONE OXIDOREDUCTASE CHAIN 6"/>
    <property type="match status" value="1"/>
</dbReference>
<keyword evidence="2" id="KW-0812">Transmembrane</keyword>
<comment type="subcellular location">
    <subcellularLocation>
        <location evidence="2">Mitochondrion membrane</location>
        <topology evidence="2">Multi-pass membrane protein</topology>
    </subcellularLocation>
</comment>
<accession>A6YHK1</accession>
<feature type="transmembrane region" description="Helical" evidence="2">
    <location>
        <begin position="85"/>
        <end position="103"/>
    </location>
</feature>
<comment type="catalytic activity">
    <reaction evidence="2">
        <text>a ubiquinone + NADH + 5 H(+)(in) = a ubiquinol + NAD(+) + 4 H(+)(out)</text>
        <dbReference type="Rhea" id="RHEA:29091"/>
        <dbReference type="Rhea" id="RHEA-COMP:9565"/>
        <dbReference type="Rhea" id="RHEA-COMP:9566"/>
        <dbReference type="ChEBI" id="CHEBI:15378"/>
        <dbReference type="ChEBI" id="CHEBI:16389"/>
        <dbReference type="ChEBI" id="CHEBI:17976"/>
        <dbReference type="ChEBI" id="CHEBI:57540"/>
        <dbReference type="ChEBI" id="CHEBI:57945"/>
        <dbReference type="EC" id="7.1.1.2"/>
    </reaction>
</comment>
<dbReference type="InterPro" id="IPR001457">
    <property type="entry name" value="NADH_UbQ/plastoQ_OxRdtase_su6"/>
</dbReference>
<feature type="transmembrane region" description="Helical" evidence="2">
    <location>
        <begin position="21"/>
        <end position="42"/>
    </location>
</feature>
<dbReference type="EC" id="7.1.1.2" evidence="2"/>
<evidence type="ECO:0000256" key="2">
    <source>
        <dbReference type="RuleBase" id="RU004430"/>
    </source>
</evidence>
<comment type="function">
    <text evidence="2">Core subunit of the mitochondrial membrane respiratory chain NADH dehydrogenase (Complex I) which catalyzes electron transfer from NADH through the respiratory chain, using ubiquinone as an electron acceptor. Essential for the catalytic activity and assembly of complex I.</text>
</comment>
<sequence length="176" mass="19727">MSPILCTNILITTIIIATTNSTIYSAVWLILTFINISLLFILLEIEFIAILLIIVYAGAIAILFLFAIMMLNLHTKEQTSDSTHLLPINATIIISVIIIGINSSSHKLYNTTPQIKTLDNTETISSLLYSNYTPWFLISSIILLISMIATIVIIQKEQINSIKQQLFKQQNKTNLT</sequence>
<name>A6YHK1_9METZ</name>
<keyword evidence="2" id="KW-1133">Transmembrane helix</keyword>
<dbReference type="Gene3D" id="1.20.120.1200">
    <property type="entry name" value="NADH-ubiquinone/plastoquinone oxidoreductase chain 6, subunit NuoJ"/>
    <property type="match status" value="1"/>
</dbReference>
<dbReference type="EMBL" id="EF537576">
    <property type="protein sequence ID" value="ABQ11840.1"/>
    <property type="molecule type" value="Genomic_DNA"/>
</dbReference>
<geneLocation type="mitochondrion" evidence="3"/>
<dbReference type="Pfam" id="PF00499">
    <property type="entry name" value="Oxidored_q3"/>
    <property type="match status" value="1"/>
</dbReference>
<organism evidence="3">
    <name type="scientific">Iphiteon panicea</name>
    <dbReference type="NCBI Taxonomy" id="436082"/>
    <lineage>
        <taxon>Eukaryota</taxon>
        <taxon>Metazoa</taxon>
        <taxon>Porifera</taxon>
        <taxon>Hexactinellida</taxon>
        <taxon>Hexasterophora</taxon>
        <taxon>Hexactinosida</taxon>
        <taxon>Dactylocalycidae</taxon>
        <taxon>Iphiteon</taxon>
    </lineage>
</organism>
<keyword evidence="2" id="KW-0472">Membrane</keyword>
<proteinExistence type="inferred from homology"/>
<keyword evidence="2" id="KW-0520">NAD</keyword>
<feature type="transmembrane region" description="Helical" evidence="2">
    <location>
        <begin position="135"/>
        <end position="154"/>
    </location>
</feature>
<dbReference type="AlphaFoldDB" id="A6YHK1"/>
<dbReference type="InterPro" id="IPR042106">
    <property type="entry name" value="Nuo/plastoQ_OxRdtase_6_NuoJ"/>
</dbReference>
<dbReference type="GO" id="GO:0016491">
    <property type="term" value="F:oxidoreductase activity"/>
    <property type="evidence" value="ECO:0007669"/>
    <property type="project" value="UniProtKB-KW"/>
</dbReference>
<feature type="transmembrane region" description="Helical" evidence="2">
    <location>
        <begin position="48"/>
        <end position="73"/>
    </location>
</feature>
<keyword evidence="2" id="KW-0679">Respiratory chain</keyword>
<dbReference type="PANTHER" id="PTHR33269">
    <property type="entry name" value="NADH-UBIQUINONE OXIDOREDUCTASE CHAIN 6"/>
    <property type="match status" value="1"/>
</dbReference>
<protein>
    <recommendedName>
        <fullName evidence="1 2">NADH-ubiquinone oxidoreductase chain 6</fullName>
        <ecNumber evidence="2">7.1.1.2</ecNumber>
    </recommendedName>
</protein>
<keyword evidence="2" id="KW-1278">Translocase</keyword>
<keyword evidence="2" id="KW-0813">Transport</keyword>
<evidence type="ECO:0000256" key="1">
    <source>
        <dbReference type="ARBA" id="ARBA00021095"/>
    </source>
</evidence>
<reference evidence="3" key="1">
    <citation type="journal article" date="2007" name="Mol. Biol. Evol.">
        <title>Glass sponges and bilaterian animals share derived mitochondrial genomic features: a common ancestry or parallel evolution?</title>
        <authorList>
            <person name="Haen K.M."/>
            <person name="Lang B.F."/>
            <person name="Pomponi S.A."/>
            <person name="Lavrov D.V."/>
        </authorList>
    </citation>
    <scope>NUCLEOTIDE SEQUENCE</scope>
</reference>
<evidence type="ECO:0000313" key="3">
    <source>
        <dbReference type="EMBL" id="ABQ11840.1"/>
    </source>
</evidence>
<keyword evidence="2 3" id="KW-0496">Mitochondrion</keyword>
<comment type="similarity">
    <text evidence="2">Belongs to the complex I subunit 6 family.</text>
</comment>
<gene>
    <name evidence="3" type="primary">nad6</name>
</gene>
<keyword evidence="2" id="KW-0249">Electron transport</keyword>
<keyword evidence="3" id="KW-0560">Oxidoreductase</keyword>
<dbReference type="GO" id="GO:0031966">
    <property type="term" value="C:mitochondrial membrane"/>
    <property type="evidence" value="ECO:0007669"/>
    <property type="project" value="UniProtKB-SubCell"/>
</dbReference>
<dbReference type="GO" id="GO:0008137">
    <property type="term" value="F:NADH dehydrogenase (ubiquinone) activity"/>
    <property type="evidence" value="ECO:0007669"/>
    <property type="project" value="UniProtKB-UniRule"/>
</dbReference>